<reference evidence="1" key="1">
    <citation type="journal article" date="2021" name="PeerJ">
        <title>Extensive microbial diversity within the chicken gut microbiome revealed by metagenomics and culture.</title>
        <authorList>
            <person name="Gilroy R."/>
            <person name="Ravi A."/>
            <person name="Getino M."/>
            <person name="Pursley I."/>
            <person name="Horton D.L."/>
            <person name="Alikhan N.F."/>
            <person name="Baker D."/>
            <person name="Gharbi K."/>
            <person name="Hall N."/>
            <person name="Watson M."/>
            <person name="Adriaenssens E.M."/>
            <person name="Foster-Nyarko E."/>
            <person name="Jarju S."/>
            <person name="Secka A."/>
            <person name="Antonio M."/>
            <person name="Oren A."/>
            <person name="Chaudhuri R.R."/>
            <person name="La Ragione R."/>
            <person name="Hildebrand F."/>
            <person name="Pallen M.J."/>
        </authorList>
    </citation>
    <scope>NUCLEOTIDE SEQUENCE</scope>
    <source>
        <strain evidence="1">150</strain>
    </source>
</reference>
<name>A0A9E3ZVS6_9ENTE</name>
<organism evidence="1 2">
    <name type="scientific">Enterococcus aquimarinus</name>
    <dbReference type="NCBI Taxonomy" id="328396"/>
    <lineage>
        <taxon>Bacteria</taxon>
        <taxon>Bacillati</taxon>
        <taxon>Bacillota</taxon>
        <taxon>Bacilli</taxon>
        <taxon>Lactobacillales</taxon>
        <taxon>Enterococcaceae</taxon>
        <taxon>Enterococcus</taxon>
    </lineage>
</organism>
<sequence>MLHSLDRSFLFGRLLAIIERKERVMFSEEISEHYSVVTSSHKFWIHYRNRPASTLLMILDVNQQHVPDFIQNNFWMYVKFELEIQQVVGLLEQHHLTQELNKPLNHLFVWGYYSELSF</sequence>
<accession>A0A9E3ZVS6</accession>
<reference evidence="1" key="2">
    <citation type="submission" date="2021-11" db="EMBL/GenBank/DDBJ databases">
        <authorList>
            <person name="Gilroy R."/>
        </authorList>
    </citation>
    <scope>NUCLEOTIDE SEQUENCE</scope>
    <source>
        <strain evidence="1">150</strain>
    </source>
</reference>
<evidence type="ECO:0000313" key="2">
    <source>
        <dbReference type="Proteomes" id="UP000813384"/>
    </source>
</evidence>
<comment type="caution">
    <text evidence="1">The sequence shown here is derived from an EMBL/GenBank/DDBJ whole genome shotgun (WGS) entry which is preliminary data.</text>
</comment>
<protein>
    <submittedName>
        <fullName evidence="1">Type I-C CRISPR-associated protein Cas8c/Csd1</fullName>
    </submittedName>
</protein>
<proteinExistence type="predicted"/>
<gene>
    <name evidence="1" type="ORF">K8V42_05510</name>
</gene>
<dbReference type="InterPro" id="IPR010144">
    <property type="entry name" value="CRISPR-assoc_prot_Csd1-typ"/>
</dbReference>
<evidence type="ECO:0000313" key="1">
    <source>
        <dbReference type="EMBL" id="MCC9273731.1"/>
    </source>
</evidence>
<dbReference type="EMBL" id="JAJJVO010000082">
    <property type="protein sequence ID" value="MCC9273731.1"/>
    <property type="molecule type" value="Genomic_DNA"/>
</dbReference>
<dbReference type="AlphaFoldDB" id="A0A9E3ZVS6"/>
<dbReference type="Proteomes" id="UP000813384">
    <property type="component" value="Unassembled WGS sequence"/>
</dbReference>
<dbReference type="Pfam" id="PF09709">
    <property type="entry name" value="Cas_Csd1"/>
    <property type="match status" value="1"/>
</dbReference>